<dbReference type="PANTHER" id="PTHR33406:SF6">
    <property type="entry name" value="MEMBRANE PROTEIN YDGH-RELATED"/>
    <property type="match status" value="1"/>
</dbReference>
<evidence type="ECO:0000259" key="9">
    <source>
        <dbReference type="Pfam" id="PF03176"/>
    </source>
</evidence>
<feature type="region of interest" description="Disordered" evidence="7">
    <location>
        <begin position="833"/>
        <end position="853"/>
    </location>
</feature>
<feature type="domain" description="Membrane transport protein MMPL" evidence="9">
    <location>
        <begin position="59"/>
        <end position="401"/>
    </location>
</feature>
<evidence type="ECO:0000256" key="2">
    <source>
        <dbReference type="ARBA" id="ARBA00010157"/>
    </source>
</evidence>
<evidence type="ECO:0000256" key="5">
    <source>
        <dbReference type="ARBA" id="ARBA00022989"/>
    </source>
</evidence>
<dbReference type="Gene3D" id="1.20.1640.10">
    <property type="entry name" value="Multidrug efflux transporter AcrB transmembrane domain"/>
    <property type="match status" value="2"/>
</dbReference>
<feature type="transmembrane region" description="Helical" evidence="8">
    <location>
        <begin position="402"/>
        <end position="421"/>
    </location>
</feature>
<feature type="transmembrane region" description="Helical" evidence="8">
    <location>
        <begin position="427"/>
        <end position="448"/>
    </location>
</feature>
<evidence type="ECO:0000256" key="6">
    <source>
        <dbReference type="ARBA" id="ARBA00023136"/>
    </source>
</evidence>
<feature type="transmembrane region" description="Helical" evidence="8">
    <location>
        <begin position="267"/>
        <end position="289"/>
    </location>
</feature>
<evidence type="ECO:0000313" key="10">
    <source>
        <dbReference type="EMBL" id="MFC3688093.1"/>
    </source>
</evidence>
<evidence type="ECO:0000256" key="8">
    <source>
        <dbReference type="SAM" id="Phobius"/>
    </source>
</evidence>
<keyword evidence="5 8" id="KW-1133">Transmembrane helix</keyword>
<dbReference type="PANTHER" id="PTHR33406">
    <property type="entry name" value="MEMBRANE PROTEIN MJ1562-RELATED"/>
    <property type="match status" value="1"/>
</dbReference>
<feature type="domain" description="Membrane transport protein MMPL" evidence="9">
    <location>
        <begin position="612"/>
        <end position="827"/>
    </location>
</feature>
<feature type="transmembrane region" description="Helical" evidence="8">
    <location>
        <begin position="720"/>
        <end position="741"/>
    </location>
</feature>
<organism evidence="10 11">
    <name type="scientific">Aquipuribacter hungaricus</name>
    <dbReference type="NCBI Taxonomy" id="545624"/>
    <lineage>
        <taxon>Bacteria</taxon>
        <taxon>Bacillati</taxon>
        <taxon>Actinomycetota</taxon>
        <taxon>Actinomycetes</taxon>
        <taxon>Micrococcales</taxon>
        <taxon>Intrasporangiaceae</taxon>
        <taxon>Aquipuribacter</taxon>
    </lineage>
</organism>
<dbReference type="InterPro" id="IPR050545">
    <property type="entry name" value="Mycobact_MmpL"/>
</dbReference>
<name>A0ABV7WHU1_9MICO</name>
<feature type="transmembrane region" description="Helical" evidence="8">
    <location>
        <begin position="376"/>
        <end position="397"/>
    </location>
</feature>
<reference evidence="11" key="1">
    <citation type="journal article" date="2019" name="Int. J. Syst. Evol. Microbiol.">
        <title>The Global Catalogue of Microorganisms (GCM) 10K type strain sequencing project: providing services to taxonomists for standard genome sequencing and annotation.</title>
        <authorList>
            <consortium name="The Broad Institute Genomics Platform"/>
            <consortium name="The Broad Institute Genome Sequencing Center for Infectious Disease"/>
            <person name="Wu L."/>
            <person name="Ma J."/>
        </authorList>
    </citation>
    <scope>NUCLEOTIDE SEQUENCE [LARGE SCALE GENOMIC DNA]</scope>
    <source>
        <strain evidence="11">NCAIM B.02333</strain>
    </source>
</reference>
<keyword evidence="11" id="KW-1185">Reference proteome</keyword>
<feature type="transmembrane region" description="Helical" evidence="8">
    <location>
        <begin position="784"/>
        <end position="809"/>
    </location>
</feature>
<evidence type="ECO:0000256" key="1">
    <source>
        <dbReference type="ARBA" id="ARBA00004651"/>
    </source>
</evidence>
<dbReference type="Pfam" id="PF03176">
    <property type="entry name" value="MMPL"/>
    <property type="match status" value="2"/>
</dbReference>
<protein>
    <submittedName>
        <fullName evidence="10">MMPL family transporter</fullName>
    </submittedName>
</protein>
<feature type="region of interest" description="Disordered" evidence="7">
    <location>
        <begin position="140"/>
        <end position="164"/>
    </location>
</feature>
<keyword evidence="6 8" id="KW-0472">Membrane</keyword>
<feature type="transmembrane region" description="Helical" evidence="8">
    <location>
        <begin position="301"/>
        <end position="322"/>
    </location>
</feature>
<comment type="subcellular location">
    <subcellularLocation>
        <location evidence="1">Cell membrane</location>
        <topology evidence="1">Multi-pass membrane protein</topology>
    </subcellularLocation>
</comment>
<feature type="transmembrane region" description="Helical" evidence="8">
    <location>
        <begin position="684"/>
        <end position="708"/>
    </location>
</feature>
<feature type="transmembrane region" description="Helical" evidence="8">
    <location>
        <begin position="502"/>
        <end position="521"/>
    </location>
</feature>
<evidence type="ECO:0000256" key="7">
    <source>
        <dbReference type="SAM" id="MobiDB-lite"/>
    </source>
</evidence>
<sequence>MGTDRTSHRTADDGARARRRRWLVPALLLLVWLAVAAVGGPFQGRLAEVQENDAAAFLPDGVESTELSALAEGFADDDTFPALVVVESADGTPLTPAQTEAVATFAAGVPDLPLVVGTEDDDLADTTVGELLLLPDVPAAAPAAPDAPDAPAVPAAPAAPGPPAGGLPVVPSEDGEAVLLVVPISSATAEETLEDGETGAAAVVAALREADGEQLPEGLDSYVAGPAGATSDFAEAFGEIDGILLGVALGAVLVILLLVYRSPALPFLVIFSAVFALCAASVVVYLLAAEDVVGLNGQSQGILFILVVGAATDYALLLVSRYREELRRHDDPYRAMGIAWRRAFEPVVASGTTVVLGLLCLLLSDLGSNRGLGPVASVGIVAAMLSALTFLPAVLLLPGPVVVLLVLGLAGGVPALVAGLLGAGTPVVAGVGVAGALLGLGLSVLVGLRLRRRTRRRVAEGRAGEGGRWVFWPVEPHVGSSDTAQTGVWARVARLVGRRPRAVWVSTVVVLGALAAFLPLLDADGVAQSDVFLVEVESVSGGEVLAAHFPAGSSSPTYVLVDEADAEAALAVVGDDPGVTSADLTREAGGDPRAPGEPVVVDGRVQVEAVLSDPSDSLAAQGTVQRLRDDLDQVSTDALVGGATAQQLDVLDVSTADLYRIIPVVLAVIFVVLALLLRSLVAPALILAANILSFAATLGASALVFRYVLGYPGADPAVPLFGFVFLVALGIDYSIFLMTRVREESARVGTRPGILAGLSVTGGVITSAGIVLAATFAALGVLPILFLAQIAFIVAFGVLLDTFVVRSLLVPALGYELGRRVWWPHPMARADAPGELRATPHGRHATTTTEPAV</sequence>
<gene>
    <name evidence="10" type="ORF">ACFOLH_07040</name>
</gene>
<dbReference type="RefSeq" id="WP_340293621.1">
    <property type="nucleotide sequence ID" value="NZ_JBBEOI010000115.1"/>
</dbReference>
<feature type="transmembrane region" description="Helical" evidence="8">
    <location>
        <begin position="21"/>
        <end position="42"/>
    </location>
</feature>
<feature type="compositionally biased region" description="Low complexity" evidence="7">
    <location>
        <begin position="140"/>
        <end position="156"/>
    </location>
</feature>
<dbReference type="InterPro" id="IPR004869">
    <property type="entry name" value="MMPL_dom"/>
</dbReference>
<feature type="transmembrane region" description="Helical" evidence="8">
    <location>
        <begin position="343"/>
        <end position="364"/>
    </location>
</feature>
<evidence type="ECO:0000256" key="4">
    <source>
        <dbReference type="ARBA" id="ARBA00022692"/>
    </source>
</evidence>
<keyword evidence="4 8" id="KW-0812">Transmembrane</keyword>
<feature type="transmembrane region" description="Helical" evidence="8">
    <location>
        <begin position="242"/>
        <end position="260"/>
    </location>
</feature>
<feature type="transmembrane region" description="Helical" evidence="8">
    <location>
        <begin position="753"/>
        <end position="778"/>
    </location>
</feature>
<keyword evidence="3" id="KW-1003">Cell membrane</keyword>
<dbReference type="EMBL" id="JBHRWW010000003">
    <property type="protein sequence ID" value="MFC3688093.1"/>
    <property type="molecule type" value="Genomic_DNA"/>
</dbReference>
<evidence type="ECO:0000256" key="3">
    <source>
        <dbReference type="ARBA" id="ARBA00022475"/>
    </source>
</evidence>
<dbReference type="SUPFAM" id="SSF82866">
    <property type="entry name" value="Multidrug efflux transporter AcrB transmembrane domain"/>
    <property type="match status" value="2"/>
</dbReference>
<comment type="similarity">
    <text evidence="2">Belongs to the resistance-nodulation-cell division (RND) (TC 2.A.6) family. MmpL subfamily.</text>
</comment>
<feature type="transmembrane region" description="Helical" evidence="8">
    <location>
        <begin position="658"/>
        <end position="677"/>
    </location>
</feature>
<dbReference type="Proteomes" id="UP001595685">
    <property type="component" value="Unassembled WGS sequence"/>
</dbReference>
<accession>A0ABV7WHU1</accession>
<evidence type="ECO:0000313" key="11">
    <source>
        <dbReference type="Proteomes" id="UP001595685"/>
    </source>
</evidence>
<proteinExistence type="inferred from homology"/>
<comment type="caution">
    <text evidence="10">The sequence shown here is derived from an EMBL/GenBank/DDBJ whole genome shotgun (WGS) entry which is preliminary data.</text>
</comment>